<comment type="caution">
    <text evidence="1">The sequence shown here is derived from an EMBL/GenBank/DDBJ whole genome shotgun (WGS) entry which is preliminary data.</text>
</comment>
<protein>
    <submittedName>
        <fullName evidence="1">Uncharacterized protein</fullName>
    </submittedName>
</protein>
<reference evidence="1 2" key="1">
    <citation type="submission" date="2020-09" db="EMBL/GenBank/DDBJ databases">
        <title>De no assembly of potato wild relative species, Solanum commersonii.</title>
        <authorList>
            <person name="Cho K."/>
        </authorList>
    </citation>
    <scope>NUCLEOTIDE SEQUENCE [LARGE SCALE GENOMIC DNA]</scope>
    <source>
        <strain evidence="1">LZ3.2</strain>
        <tissue evidence="1">Leaf</tissue>
    </source>
</reference>
<dbReference type="Proteomes" id="UP000824120">
    <property type="component" value="Chromosome 1"/>
</dbReference>
<gene>
    <name evidence="1" type="ORF">H5410_003176</name>
</gene>
<keyword evidence="2" id="KW-1185">Reference proteome</keyword>
<organism evidence="1 2">
    <name type="scientific">Solanum commersonii</name>
    <name type="common">Commerson's wild potato</name>
    <name type="synonym">Commerson's nightshade</name>
    <dbReference type="NCBI Taxonomy" id="4109"/>
    <lineage>
        <taxon>Eukaryota</taxon>
        <taxon>Viridiplantae</taxon>
        <taxon>Streptophyta</taxon>
        <taxon>Embryophyta</taxon>
        <taxon>Tracheophyta</taxon>
        <taxon>Spermatophyta</taxon>
        <taxon>Magnoliopsida</taxon>
        <taxon>eudicotyledons</taxon>
        <taxon>Gunneridae</taxon>
        <taxon>Pentapetalae</taxon>
        <taxon>asterids</taxon>
        <taxon>lamiids</taxon>
        <taxon>Solanales</taxon>
        <taxon>Solanaceae</taxon>
        <taxon>Solanoideae</taxon>
        <taxon>Solaneae</taxon>
        <taxon>Solanum</taxon>
    </lineage>
</organism>
<accession>A0A9J6B4B3</accession>
<dbReference type="EMBL" id="JACXVP010000001">
    <property type="protein sequence ID" value="KAG5631459.1"/>
    <property type="molecule type" value="Genomic_DNA"/>
</dbReference>
<sequence length="225" mass="23736">MLSSRISIYSSSVSSFNSSTAALSLCPFLVEVGGISEVSRASKSSAASNNEVKSEEDVVGACEEVVGVEVPEGPKAGVGEGASIGIESTSTSGDVSTRASLLLSTSSLVYSASMHWMSVEKDGVTSKSLASSRGTLARRHNSVIRIANGKESQVDPPLGHHSSKECFLCMAHNRIVLGWHYGAANEAKPETKSNTQVPLLYGNSYLYPPRGVVENQRCQPALQDI</sequence>
<evidence type="ECO:0000313" key="2">
    <source>
        <dbReference type="Proteomes" id="UP000824120"/>
    </source>
</evidence>
<dbReference type="AlphaFoldDB" id="A0A9J6B4B3"/>
<proteinExistence type="predicted"/>
<name>A0A9J6B4B3_SOLCO</name>
<evidence type="ECO:0000313" key="1">
    <source>
        <dbReference type="EMBL" id="KAG5631459.1"/>
    </source>
</evidence>